<feature type="chain" id="PRO_5010448530" description="Solute-binding protein family 3/N-terminal domain-containing protein" evidence="4">
    <location>
        <begin position="26"/>
        <end position="318"/>
    </location>
</feature>
<evidence type="ECO:0000256" key="4">
    <source>
        <dbReference type="SAM" id="SignalP"/>
    </source>
</evidence>
<keyword evidence="9" id="KW-1185">Reference proteome</keyword>
<dbReference type="Gene3D" id="3.40.190.10">
    <property type="entry name" value="Periplasmic binding protein-like II"/>
    <property type="match status" value="2"/>
</dbReference>
<organism evidence="6 8">
    <name type="scientific">Acidipropionibacterium acidipropionici</name>
    <dbReference type="NCBI Taxonomy" id="1748"/>
    <lineage>
        <taxon>Bacteria</taxon>
        <taxon>Bacillati</taxon>
        <taxon>Actinomycetota</taxon>
        <taxon>Actinomycetes</taxon>
        <taxon>Propionibacteriales</taxon>
        <taxon>Propionibacteriaceae</taxon>
        <taxon>Acidipropionibacterium</taxon>
    </lineage>
</organism>
<dbReference type="SMART" id="SM00062">
    <property type="entry name" value="PBPb"/>
    <property type="match status" value="1"/>
</dbReference>
<dbReference type="KEGG" id="aaci:ASQ49_14025"/>
<dbReference type="Proteomes" id="UP000075221">
    <property type="component" value="Chromosome"/>
</dbReference>
<name>A0A142KDS3_9ACTN</name>
<dbReference type="InterPro" id="IPR051455">
    <property type="entry name" value="Bact_solute-bind_prot3"/>
</dbReference>
<evidence type="ECO:0000313" key="6">
    <source>
        <dbReference type="EMBL" id="AMS04261.1"/>
    </source>
</evidence>
<dbReference type="SUPFAM" id="SSF53850">
    <property type="entry name" value="Periplasmic binding protein-like II"/>
    <property type="match status" value="1"/>
</dbReference>
<dbReference type="GO" id="GO:0030288">
    <property type="term" value="C:outer membrane-bounded periplasmic space"/>
    <property type="evidence" value="ECO:0007669"/>
    <property type="project" value="TreeGrafter"/>
</dbReference>
<dbReference type="GO" id="GO:0005576">
    <property type="term" value="C:extracellular region"/>
    <property type="evidence" value="ECO:0007669"/>
    <property type="project" value="TreeGrafter"/>
</dbReference>
<dbReference type="Proteomes" id="UP000178666">
    <property type="component" value="Chromosome"/>
</dbReference>
<dbReference type="PANTHER" id="PTHR30085:SF6">
    <property type="entry name" value="ABC TRANSPORTER GLUTAMINE-BINDING PROTEIN GLNH"/>
    <property type="match status" value="1"/>
</dbReference>
<dbReference type="GO" id="GO:0006865">
    <property type="term" value="P:amino acid transport"/>
    <property type="evidence" value="ECO:0007669"/>
    <property type="project" value="TreeGrafter"/>
</dbReference>
<feature type="signal peptide" evidence="4">
    <location>
        <begin position="1"/>
        <end position="25"/>
    </location>
</feature>
<evidence type="ECO:0000313" key="8">
    <source>
        <dbReference type="Proteomes" id="UP000075221"/>
    </source>
</evidence>
<dbReference type="RefSeq" id="WP_015070163.1">
    <property type="nucleotide sequence ID" value="NZ_CP013126.1"/>
</dbReference>
<reference evidence="6 8" key="2">
    <citation type="submission" date="2016-02" db="EMBL/GenBank/DDBJ databases">
        <title>Complete Genome Sequence of Propionibacterium acidipropionici ATCC 55737.</title>
        <authorList>
            <person name="Luna Flores C.H."/>
            <person name="Nielsen L.K."/>
            <person name="Marcellin E."/>
        </authorList>
    </citation>
    <scope>NUCLEOTIDE SEQUENCE [LARGE SCALE GENOMIC DNA]</scope>
    <source>
        <strain evidence="6 8">ATCC 55737</strain>
    </source>
</reference>
<dbReference type="GeneID" id="88086123"/>
<accession>A0A142KDS3</accession>
<dbReference type="PROSITE" id="PS51318">
    <property type="entry name" value="TAT"/>
    <property type="match status" value="1"/>
</dbReference>
<dbReference type="AlphaFoldDB" id="A0A142KDS3"/>
<evidence type="ECO:0000259" key="5">
    <source>
        <dbReference type="SMART" id="SM00062"/>
    </source>
</evidence>
<evidence type="ECO:0000256" key="3">
    <source>
        <dbReference type="ARBA" id="ARBA00022729"/>
    </source>
</evidence>
<evidence type="ECO:0000256" key="2">
    <source>
        <dbReference type="ARBA" id="ARBA00022448"/>
    </source>
</evidence>
<dbReference type="OrthoDB" id="9807888at2"/>
<reference evidence="7 9" key="1">
    <citation type="journal article" date="2016" name="Plant Dis.">
        <title>Improved production of propionic acid using genome shuffling.</title>
        <authorList>
            <person name="Luna-Flores C.H."/>
            <person name="Palfreyman R.W."/>
            <person name="Kromer J.O."/>
            <person name="Nielsen L.K."/>
            <person name="Marcellin E."/>
        </authorList>
    </citation>
    <scope>NUCLEOTIDE SEQUENCE [LARGE SCALE GENOMIC DNA]</scope>
    <source>
        <strain evidence="7 9">F3E8</strain>
    </source>
</reference>
<evidence type="ECO:0000256" key="1">
    <source>
        <dbReference type="ARBA" id="ARBA00010333"/>
    </source>
</evidence>
<dbReference type="OMA" id="YACAVKR"/>
<keyword evidence="2" id="KW-0813">Transport</keyword>
<dbReference type="EMBL" id="CP014352">
    <property type="protein sequence ID" value="AMS04261.1"/>
    <property type="molecule type" value="Genomic_DNA"/>
</dbReference>
<gene>
    <name evidence="7" type="ORF">A8L58_02380</name>
    <name evidence="6" type="ORF">AXH35_00910</name>
</gene>
<feature type="domain" description="Solute-binding protein family 3/N-terminal" evidence="5">
    <location>
        <begin position="78"/>
        <end position="305"/>
    </location>
</feature>
<evidence type="ECO:0000313" key="7">
    <source>
        <dbReference type="EMBL" id="AOZ45753.1"/>
    </source>
</evidence>
<evidence type="ECO:0000313" key="9">
    <source>
        <dbReference type="Proteomes" id="UP000178666"/>
    </source>
</evidence>
<protein>
    <recommendedName>
        <fullName evidence="5">Solute-binding protein family 3/N-terminal domain-containing protein</fullName>
    </recommendedName>
</protein>
<dbReference type="InterPro" id="IPR006311">
    <property type="entry name" value="TAT_signal"/>
</dbReference>
<dbReference type="PANTHER" id="PTHR30085">
    <property type="entry name" value="AMINO ACID ABC TRANSPORTER PERMEASE"/>
    <property type="match status" value="1"/>
</dbReference>
<dbReference type="EMBL" id="CP015970">
    <property type="protein sequence ID" value="AOZ45753.1"/>
    <property type="molecule type" value="Genomic_DNA"/>
</dbReference>
<comment type="similarity">
    <text evidence="1">Belongs to the bacterial solute-binding protein 3 family.</text>
</comment>
<proteinExistence type="inferred from homology"/>
<dbReference type="InterPro" id="IPR001638">
    <property type="entry name" value="Solute-binding_3/MltF_N"/>
</dbReference>
<dbReference type="Pfam" id="PF00497">
    <property type="entry name" value="SBP_bac_3"/>
    <property type="match status" value="1"/>
</dbReference>
<sequence length="318" mass="33187">MTSIQFTRRRLLGLGLAAGATAALAACSSGEDAPALPGQGSSSASGPSFDSIIKAGPKASDSDISGNPWAKKIKDSGALRWGGTLTSSLFSLKDPTSGKITGFDAGIVQLLSRYIFGSDDAMSTVKNTEVSVDTRETLLINKSVDVVVATYSITDERKKKISFAGPYYKSGVGIAVKKGDSSIKTIDDLTGKVLVTQSNSTGLAAIKDKVSKPKQVLTFSGNAECQAAVVQGRAAAYVNDQSLLLAAAAQKKQIQVVGEPFTEDLYGIGVDKDDKDALTFVNGFLKKIEDDGTWKKLWTYSFGTLISGGAPTPPAIAA</sequence>
<dbReference type="CDD" id="cd13690">
    <property type="entry name" value="PBP2_GluB"/>
    <property type="match status" value="1"/>
</dbReference>
<keyword evidence="3 4" id="KW-0732">Signal</keyword>